<evidence type="ECO:0000313" key="2">
    <source>
        <dbReference type="EMBL" id="CAH2103059.1"/>
    </source>
</evidence>
<dbReference type="InterPro" id="IPR019341">
    <property type="entry name" value="Alpha/Gamma-adaptin-bd_p34"/>
</dbReference>
<accession>A0AAU9UZT0</accession>
<dbReference type="PANTHER" id="PTHR14659">
    <property type="entry name" value="ALPHA- AND GAMMA-ADAPTIN-BINDING PROTEIN P34"/>
    <property type="match status" value="1"/>
</dbReference>
<reference evidence="2" key="1">
    <citation type="submission" date="2022-03" db="EMBL/GenBank/DDBJ databases">
        <authorList>
            <person name="Tunstrom K."/>
        </authorList>
    </citation>
    <scope>NUCLEOTIDE SEQUENCE</scope>
</reference>
<organism evidence="2 3">
    <name type="scientific">Euphydryas editha</name>
    <name type="common">Edith's checkerspot</name>
    <dbReference type="NCBI Taxonomy" id="104508"/>
    <lineage>
        <taxon>Eukaryota</taxon>
        <taxon>Metazoa</taxon>
        <taxon>Ecdysozoa</taxon>
        <taxon>Arthropoda</taxon>
        <taxon>Hexapoda</taxon>
        <taxon>Insecta</taxon>
        <taxon>Pterygota</taxon>
        <taxon>Neoptera</taxon>
        <taxon>Endopterygota</taxon>
        <taxon>Lepidoptera</taxon>
        <taxon>Glossata</taxon>
        <taxon>Ditrysia</taxon>
        <taxon>Papilionoidea</taxon>
        <taxon>Nymphalidae</taxon>
        <taxon>Nymphalinae</taxon>
        <taxon>Euphydryas</taxon>
    </lineage>
</organism>
<dbReference type="Proteomes" id="UP001153954">
    <property type="component" value="Unassembled WGS sequence"/>
</dbReference>
<feature type="compositionally biased region" description="Pro residues" evidence="1">
    <location>
        <begin position="194"/>
        <end position="206"/>
    </location>
</feature>
<comment type="caution">
    <text evidence="2">The sequence shown here is derived from an EMBL/GenBank/DDBJ whole genome shotgun (WGS) entry which is preliminary data.</text>
</comment>
<gene>
    <name evidence="2" type="ORF">EEDITHA_LOCUS17613</name>
</gene>
<proteinExistence type="predicted"/>
<evidence type="ECO:0008006" key="4">
    <source>
        <dbReference type="Google" id="ProtNLM"/>
    </source>
</evidence>
<dbReference type="EMBL" id="CAKOGL010000025">
    <property type="protein sequence ID" value="CAH2103059.1"/>
    <property type="molecule type" value="Genomic_DNA"/>
</dbReference>
<feature type="region of interest" description="Disordered" evidence="1">
    <location>
        <begin position="192"/>
        <end position="232"/>
    </location>
</feature>
<feature type="compositionally biased region" description="Acidic residues" evidence="1">
    <location>
        <begin position="210"/>
        <end position="226"/>
    </location>
</feature>
<name>A0AAU9UZT0_EUPED</name>
<evidence type="ECO:0000256" key="1">
    <source>
        <dbReference type="SAM" id="MobiDB-lite"/>
    </source>
</evidence>
<sequence length="277" mass="29807">METPTEVSSNPTKPMILISAKDLTSASVFISDLTDGNIIENNVKVTNRKPWRIINKYYCVDVEIYSLADSEPPPLELADHVEAHIIFITDDEDDETGASLAEGRWARARAAGGERASVLLLAADAARAAPALLAWARRRRYELVPLRQSAADDSDADEDPAAPFPETYGAERVRAALHAHAWRGLERLDRHAPRPAPAAPAAPAAPEPTSSDDDYEGLEDPEDDEAAVERAEAFVEALGALGGARADDGLAPGDRLQRAERLVAAFCRALGTDLPAL</sequence>
<dbReference type="AlphaFoldDB" id="A0AAU9UZT0"/>
<protein>
    <recommendedName>
        <fullName evidence="4">Alpha-and gamma-adaptin-binding protein p34</fullName>
    </recommendedName>
</protein>
<keyword evidence="3" id="KW-1185">Reference proteome</keyword>
<evidence type="ECO:0000313" key="3">
    <source>
        <dbReference type="Proteomes" id="UP001153954"/>
    </source>
</evidence>
<dbReference type="PANTHER" id="PTHR14659:SF1">
    <property type="entry name" value="ALPHA- AND GAMMA-ADAPTIN-BINDING PROTEIN P34"/>
    <property type="match status" value="1"/>
</dbReference>